<dbReference type="OMA" id="ECKSARL"/>
<organism evidence="1 2">
    <name type="scientific">Polarella glacialis</name>
    <name type="common">Dinoflagellate</name>
    <dbReference type="NCBI Taxonomy" id="89957"/>
    <lineage>
        <taxon>Eukaryota</taxon>
        <taxon>Sar</taxon>
        <taxon>Alveolata</taxon>
        <taxon>Dinophyceae</taxon>
        <taxon>Suessiales</taxon>
        <taxon>Suessiaceae</taxon>
        <taxon>Polarella</taxon>
    </lineage>
</organism>
<protein>
    <submittedName>
        <fullName evidence="1">Uncharacterized protein</fullName>
    </submittedName>
</protein>
<evidence type="ECO:0000313" key="1">
    <source>
        <dbReference type="EMBL" id="CAE8591511.1"/>
    </source>
</evidence>
<name>A0A813DU93_POLGL</name>
<dbReference type="EMBL" id="CAJNNV010005000">
    <property type="protein sequence ID" value="CAE8591511.1"/>
    <property type="molecule type" value="Genomic_DNA"/>
</dbReference>
<reference evidence="1" key="1">
    <citation type="submission" date="2021-02" db="EMBL/GenBank/DDBJ databases">
        <authorList>
            <person name="Dougan E. K."/>
            <person name="Rhodes N."/>
            <person name="Thang M."/>
            <person name="Chan C."/>
        </authorList>
    </citation>
    <scope>NUCLEOTIDE SEQUENCE</scope>
</reference>
<gene>
    <name evidence="1" type="ORF">PGLA1383_LOCUS10181</name>
</gene>
<comment type="caution">
    <text evidence="1">The sequence shown here is derived from an EMBL/GenBank/DDBJ whole genome shotgun (WGS) entry which is preliminary data.</text>
</comment>
<dbReference type="OrthoDB" id="427163at2759"/>
<dbReference type="AlphaFoldDB" id="A0A813DU93"/>
<dbReference type="Proteomes" id="UP000654075">
    <property type="component" value="Unassembled WGS sequence"/>
</dbReference>
<proteinExistence type="predicted"/>
<keyword evidence="2" id="KW-1185">Reference proteome</keyword>
<evidence type="ECO:0000313" key="2">
    <source>
        <dbReference type="Proteomes" id="UP000654075"/>
    </source>
</evidence>
<sequence>MNAIGGHATGCRMWHAGLHQAYLSFRLARCRGLVLPASRFSHILENLGSTSSIYDGDPLAKISGQRRGTLLQRLARNVCAELSPNSVIQDPLPGICVNGTRRSQHQAEFDWMCDGQRVECKSARLCWSSHEQAWQVQFTRIKMPCQGIREFALFDDLILVLYSPFKLHIIRHDLSVGMSSRGLETSVSGHSVVIRGKKNVECWQEAVATILKKMCTGRGRCEQIATLRTDDGPVARLTSALLKSSIFQDRAYLHVPLAHMCSALRGIRLQSLACEVDKLLNPGSTFAVPAQISTHAEQRSGCYQASCDWVRDQKRIEFKHGKLLWHQQRRQWYCVFTGIKFGCFDELWLGIYCPTGIYIFKHNGSFCVQADGLKTRVVGKQLKLRAAVRESEVPEALDRICSKLEQAGCQRLATVLW</sequence>
<accession>A0A813DU93</accession>